<protein>
    <submittedName>
        <fullName evidence="4">GNAT family N-acetyltransferase</fullName>
        <ecNumber evidence="4">2.3.1.-</ecNumber>
    </submittedName>
</protein>
<dbReference type="InterPro" id="IPR016181">
    <property type="entry name" value="Acyl_CoA_acyltransferase"/>
</dbReference>
<dbReference type="Pfam" id="PF13508">
    <property type="entry name" value="Acetyltransf_7"/>
    <property type="match status" value="1"/>
</dbReference>
<keyword evidence="1 4" id="KW-0808">Transferase</keyword>
<dbReference type="Proteomes" id="UP001596132">
    <property type="component" value="Unassembled WGS sequence"/>
</dbReference>
<dbReference type="EMBL" id="JBHSPP010000005">
    <property type="protein sequence ID" value="MFC5705090.1"/>
    <property type="molecule type" value="Genomic_DNA"/>
</dbReference>
<dbReference type="InterPro" id="IPR000182">
    <property type="entry name" value="GNAT_dom"/>
</dbReference>
<dbReference type="Gene3D" id="3.40.630.30">
    <property type="match status" value="1"/>
</dbReference>
<organism evidence="4 5">
    <name type="scientific">Aeromonas eucrenophila</name>
    <dbReference type="NCBI Taxonomy" id="649"/>
    <lineage>
        <taxon>Bacteria</taxon>
        <taxon>Pseudomonadati</taxon>
        <taxon>Pseudomonadota</taxon>
        <taxon>Gammaproteobacteria</taxon>
        <taxon>Aeromonadales</taxon>
        <taxon>Aeromonadaceae</taxon>
        <taxon>Aeromonas</taxon>
    </lineage>
</organism>
<keyword evidence="5" id="KW-1185">Reference proteome</keyword>
<dbReference type="EC" id="2.3.1.-" evidence="4"/>
<feature type="domain" description="N-acetyltransferase" evidence="3">
    <location>
        <begin position="1"/>
        <end position="142"/>
    </location>
</feature>
<dbReference type="PANTHER" id="PTHR43800">
    <property type="entry name" value="PEPTIDYL-LYSINE N-ACETYLTRANSFERASE YJAB"/>
    <property type="match status" value="1"/>
</dbReference>
<dbReference type="SUPFAM" id="SSF55729">
    <property type="entry name" value="Acyl-CoA N-acyltransferases (Nat)"/>
    <property type="match status" value="1"/>
</dbReference>
<dbReference type="GO" id="GO:0016746">
    <property type="term" value="F:acyltransferase activity"/>
    <property type="evidence" value="ECO:0007669"/>
    <property type="project" value="UniProtKB-KW"/>
</dbReference>
<evidence type="ECO:0000259" key="3">
    <source>
        <dbReference type="PROSITE" id="PS51186"/>
    </source>
</evidence>
<evidence type="ECO:0000256" key="1">
    <source>
        <dbReference type="ARBA" id="ARBA00022679"/>
    </source>
</evidence>
<evidence type="ECO:0000313" key="4">
    <source>
        <dbReference type="EMBL" id="MFC5705090.1"/>
    </source>
</evidence>
<keyword evidence="2 4" id="KW-0012">Acyltransferase</keyword>
<dbReference type="PANTHER" id="PTHR43800:SF1">
    <property type="entry name" value="PEPTIDYL-LYSINE N-ACETYLTRANSFERASE YJAB"/>
    <property type="match status" value="1"/>
</dbReference>
<evidence type="ECO:0000256" key="2">
    <source>
        <dbReference type="ARBA" id="ARBA00023315"/>
    </source>
</evidence>
<comment type="caution">
    <text evidence="4">The sequence shown here is derived from an EMBL/GenBank/DDBJ whole genome shotgun (WGS) entry which is preliminary data.</text>
</comment>
<reference evidence="5" key="1">
    <citation type="journal article" date="2019" name="Int. J. Syst. Evol. Microbiol.">
        <title>The Global Catalogue of Microorganisms (GCM) 10K type strain sequencing project: providing services to taxonomists for standard genome sequencing and annotation.</title>
        <authorList>
            <consortium name="The Broad Institute Genomics Platform"/>
            <consortium name="The Broad Institute Genome Sequencing Center for Infectious Disease"/>
            <person name="Wu L."/>
            <person name="Ma J."/>
        </authorList>
    </citation>
    <scope>NUCLEOTIDE SEQUENCE [LARGE SCALE GENOMIC DNA]</scope>
    <source>
        <strain evidence="5">KCTC 15012</strain>
    </source>
</reference>
<dbReference type="RefSeq" id="WP_042639838.1">
    <property type="nucleotide sequence ID" value="NZ_CDDF01000005.1"/>
</dbReference>
<accession>A0ABW0YBI8</accession>
<name>A0ABW0YBI8_9GAMM</name>
<sequence length="144" mass="16733">MLRASRPQDMEEIVEIWLLASLQAHDFVDASCWWQAQEELRTRYLDHARIWVFEERGELLGFMALVDDFLAALFVRPDRQGRGVGHALLQEAKQQGGELHTRVFVENEPAVRFYRRHGFTVGDEVSDPLTGHPQYQMHFLPGRS</sequence>
<dbReference type="CDD" id="cd04301">
    <property type="entry name" value="NAT_SF"/>
    <property type="match status" value="1"/>
</dbReference>
<dbReference type="PROSITE" id="PS51186">
    <property type="entry name" value="GNAT"/>
    <property type="match status" value="1"/>
</dbReference>
<gene>
    <name evidence="4" type="ORF">ACFPVW_03150</name>
</gene>
<evidence type="ECO:0000313" key="5">
    <source>
        <dbReference type="Proteomes" id="UP001596132"/>
    </source>
</evidence>
<proteinExistence type="predicted"/>